<protein>
    <submittedName>
        <fullName evidence="2">Uncharacterized protein</fullName>
    </submittedName>
</protein>
<proteinExistence type="predicted"/>
<evidence type="ECO:0000256" key="1">
    <source>
        <dbReference type="SAM" id="MobiDB-lite"/>
    </source>
</evidence>
<feature type="region of interest" description="Disordered" evidence="1">
    <location>
        <begin position="13"/>
        <end position="34"/>
    </location>
</feature>
<dbReference type="EMBL" id="CADCTK010000276">
    <property type="protein sequence ID" value="CAA9235741.1"/>
    <property type="molecule type" value="Genomic_DNA"/>
</dbReference>
<feature type="non-terminal residue" evidence="2">
    <location>
        <position position="57"/>
    </location>
</feature>
<evidence type="ECO:0000313" key="2">
    <source>
        <dbReference type="EMBL" id="CAA9235741.1"/>
    </source>
</evidence>
<reference evidence="2" key="1">
    <citation type="submission" date="2020-02" db="EMBL/GenBank/DDBJ databases">
        <authorList>
            <person name="Meier V. D."/>
        </authorList>
    </citation>
    <scope>NUCLEOTIDE SEQUENCE</scope>
    <source>
        <strain evidence="2">AVDCRST_MAG26</strain>
    </source>
</reference>
<gene>
    <name evidence="2" type="ORF">AVDCRST_MAG26-1186</name>
</gene>
<feature type="non-terminal residue" evidence="2">
    <location>
        <position position="1"/>
    </location>
</feature>
<accession>A0A6J4HWY1</accession>
<dbReference type="AlphaFoldDB" id="A0A6J4HWY1"/>
<organism evidence="2">
    <name type="scientific">uncultured Chloroflexia bacterium</name>
    <dbReference type="NCBI Taxonomy" id="1672391"/>
    <lineage>
        <taxon>Bacteria</taxon>
        <taxon>Bacillati</taxon>
        <taxon>Chloroflexota</taxon>
        <taxon>Chloroflexia</taxon>
        <taxon>environmental samples</taxon>
    </lineage>
</organism>
<sequence length="57" mass="6072">GSRRSTACCVWSSATGPRGRARPASGRGGRCWRSSASSARPIRSHYATGGCWPTRSF</sequence>
<feature type="compositionally biased region" description="Low complexity" evidence="1">
    <location>
        <begin position="16"/>
        <end position="25"/>
    </location>
</feature>
<name>A0A6J4HWY1_9CHLR</name>